<dbReference type="Proteomes" id="UP000030001">
    <property type="component" value="Unassembled WGS sequence"/>
</dbReference>
<evidence type="ECO:0000313" key="6">
    <source>
        <dbReference type="EMBL" id="VTZ92869.1"/>
    </source>
</evidence>
<feature type="region of interest" description="Disordered" evidence="3">
    <location>
        <begin position="64"/>
        <end position="83"/>
    </location>
</feature>
<dbReference type="HAMAP" id="MF_01103">
    <property type="entry name" value="UPF0291"/>
    <property type="match status" value="1"/>
</dbReference>
<dbReference type="Pfam" id="PF05979">
    <property type="entry name" value="DUF896"/>
    <property type="match status" value="1"/>
</dbReference>
<name>A0A099YE13_LIMMU</name>
<dbReference type="GO" id="GO:0005737">
    <property type="term" value="C:cytoplasm"/>
    <property type="evidence" value="ECO:0007669"/>
    <property type="project" value="UniProtKB-SubCell"/>
</dbReference>
<feature type="compositionally biased region" description="Basic residues" evidence="3">
    <location>
        <begin position="73"/>
        <end position="83"/>
    </location>
</feature>
<dbReference type="EMBL" id="CABFNH010000029">
    <property type="protein sequence ID" value="VTZ92869.1"/>
    <property type="molecule type" value="Genomic_DNA"/>
</dbReference>
<organism evidence="4 7">
    <name type="scientific">Limosilactobacillus mucosae</name>
    <name type="common">Lactobacillus mucosae</name>
    <dbReference type="NCBI Taxonomy" id="97478"/>
    <lineage>
        <taxon>Bacteria</taxon>
        <taxon>Bacillati</taxon>
        <taxon>Bacillota</taxon>
        <taxon>Bacilli</taxon>
        <taxon>Lactobacillales</taxon>
        <taxon>Lactobacillaceae</taxon>
        <taxon>Limosilactobacillus</taxon>
    </lineage>
</organism>
<dbReference type="EMBL" id="JROC01000032">
    <property type="protein sequence ID" value="KGL66810.1"/>
    <property type="molecule type" value="Genomic_DNA"/>
</dbReference>
<reference evidence="5" key="3">
    <citation type="submission" date="2023-01" db="EMBL/GenBank/DDBJ databases">
        <title>Genome analysis of 13 Lactobacillus isolated from gut of wild boar.</title>
        <authorList>
            <person name="Papp P."/>
            <person name="Libisch B."/>
            <person name="Nagy T."/>
            <person name="Olasz F."/>
        </authorList>
    </citation>
    <scope>NUCLEOTIDE SEQUENCE</scope>
    <source>
        <strain evidence="5">F108</strain>
    </source>
</reference>
<gene>
    <name evidence="6" type="ORF">LMUP508_01809</name>
    <name evidence="4" type="ORF">LX03_05730</name>
    <name evidence="5" type="ORF">PO158_04900</name>
</gene>
<dbReference type="InterPro" id="IPR009242">
    <property type="entry name" value="DUF896"/>
</dbReference>
<accession>A0A099YE13</accession>
<evidence type="ECO:0000256" key="3">
    <source>
        <dbReference type="SAM" id="MobiDB-lite"/>
    </source>
</evidence>
<dbReference type="PANTHER" id="PTHR37300:SF1">
    <property type="entry name" value="UPF0291 PROTEIN YNZC"/>
    <property type="match status" value="1"/>
</dbReference>
<protein>
    <recommendedName>
        <fullName evidence="2">UPF0291 protein LMUP508_01809</fullName>
    </recommendedName>
</protein>
<dbReference type="PANTHER" id="PTHR37300">
    <property type="entry name" value="UPF0291 PROTEIN CBO2609/CLC_2481"/>
    <property type="match status" value="1"/>
</dbReference>
<comment type="similarity">
    <text evidence="2">Belongs to the UPF0291 family.</text>
</comment>
<evidence type="ECO:0000313" key="5">
    <source>
        <dbReference type="EMBL" id="MDC2827626.1"/>
    </source>
</evidence>
<dbReference type="Proteomes" id="UP001218021">
    <property type="component" value="Unassembled WGS sequence"/>
</dbReference>
<sequence length="83" mass="9831">MADSQAQEKLLKRINELAHKNKAEGLTAAEKAERKQLRDQYLKNFREAFRSNIEMMRIFDKDGKEVTPEKVRQIQRKKGLRDD</sequence>
<dbReference type="Proteomes" id="UP000365705">
    <property type="component" value="Unassembled WGS sequence"/>
</dbReference>
<dbReference type="Gene3D" id="1.10.287.540">
    <property type="entry name" value="Helix hairpin bin"/>
    <property type="match status" value="1"/>
</dbReference>
<dbReference type="RefSeq" id="WP_033935047.1">
    <property type="nucleotide sequence ID" value="NZ_CABFNH010000029.1"/>
</dbReference>
<evidence type="ECO:0000313" key="7">
    <source>
        <dbReference type="Proteomes" id="UP000030001"/>
    </source>
</evidence>
<keyword evidence="1 2" id="KW-0963">Cytoplasm</keyword>
<dbReference type="EMBL" id="JAQOND010000019">
    <property type="protein sequence ID" value="MDC2827626.1"/>
    <property type="molecule type" value="Genomic_DNA"/>
</dbReference>
<proteinExistence type="inferred from homology"/>
<evidence type="ECO:0000256" key="2">
    <source>
        <dbReference type="HAMAP-Rule" id="MF_01103"/>
    </source>
</evidence>
<evidence type="ECO:0000313" key="8">
    <source>
        <dbReference type="Proteomes" id="UP000365705"/>
    </source>
</evidence>
<evidence type="ECO:0000256" key="1">
    <source>
        <dbReference type="ARBA" id="ARBA00022490"/>
    </source>
</evidence>
<evidence type="ECO:0000313" key="4">
    <source>
        <dbReference type="EMBL" id="KGL66810.1"/>
    </source>
</evidence>
<dbReference type="SUPFAM" id="SSF158221">
    <property type="entry name" value="YnzC-like"/>
    <property type="match status" value="1"/>
</dbReference>
<dbReference type="GeneID" id="57113852"/>
<reference evidence="6 8" key="2">
    <citation type="submission" date="2019-06" db="EMBL/GenBank/DDBJ databases">
        <authorList>
            <person name="Rodrigo-Torres L."/>
            <person name="Arahal R. D."/>
            <person name="Lucena T."/>
        </authorList>
    </citation>
    <scope>NUCLEOTIDE SEQUENCE [LARGE SCALE GENOMIC DNA]</scope>
    <source>
        <strain evidence="6 8">INIA P508</strain>
    </source>
</reference>
<dbReference type="AlphaFoldDB" id="A0A099YE13"/>
<reference evidence="4 7" key="1">
    <citation type="submission" date="2014-09" db="EMBL/GenBank/DDBJ databases">
        <title>Lactobacillus mucosae CRL573 Genome Sequencing.</title>
        <authorList>
            <person name="Bleckwedel J."/>
            <person name="Teran L.C."/>
            <person name="Bonacina J."/>
            <person name="Saavedra L."/>
            <person name="Mozzi F.B."/>
            <person name="Raya R.R."/>
        </authorList>
    </citation>
    <scope>NUCLEOTIDE SEQUENCE [LARGE SCALE GENOMIC DNA]</scope>
    <source>
        <strain evidence="4 7">CRL573</strain>
    </source>
</reference>
<comment type="subcellular location">
    <subcellularLocation>
        <location evidence="2">Cytoplasm</location>
    </subcellularLocation>
</comment>